<sequence length="116" mass="13095">MEWKKLVELEDENLWRGTVFRFPAGYPFESVVDFMLFLDSASESGFSLVCTTGYKSGHHEGGLPLEARAKGKVQAISKTWLIENWTNWVYPETSVSEVQVSEGYTQEIGTIAIQNV</sequence>
<evidence type="ECO:0000313" key="3">
    <source>
        <dbReference type="Proteomes" id="UP000307574"/>
    </source>
</evidence>
<feature type="domain" description="Immunity protein 45" evidence="1">
    <location>
        <begin position="9"/>
        <end position="100"/>
    </location>
</feature>
<gene>
    <name evidence="2" type="ORF">FCV50_23670</name>
</gene>
<accession>A0A4U1YM68</accession>
<dbReference type="Pfam" id="PF15572">
    <property type="entry name" value="Imm45"/>
    <property type="match status" value="1"/>
</dbReference>
<organism evidence="2 3">
    <name type="scientific">Vibrio kanaloae</name>
    <dbReference type="NCBI Taxonomy" id="170673"/>
    <lineage>
        <taxon>Bacteria</taxon>
        <taxon>Pseudomonadati</taxon>
        <taxon>Pseudomonadota</taxon>
        <taxon>Gammaproteobacteria</taxon>
        <taxon>Vibrionales</taxon>
        <taxon>Vibrionaceae</taxon>
        <taxon>Vibrio</taxon>
    </lineage>
</organism>
<reference evidence="2 3" key="1">
    <citation type="submission" date="2019-04" db="EMBL/GenBank/DDBJ databases">
        <title>A reverse ecology approach based on a biological definition of microbial populations.</title>
        <authorList>
            <person name="Arevalo P."/>
            <person name="Vaninsberghe D."/>
            <person name="Elsherbini J."/>
            <person name="Gore J."/>
            <person name="Polz M."/>
        </authorList>
    </citation>
    <scope>NUCLEOTIDE SEQUENCE [LARGE SCALE GENOMIC DNA]</scope>
    <source>
        <strain evidence="2 3">10N.261.46.F4</strain>
    </source>
</reference>
<dbReference type="AlphaFoldDB" id="A0A4U1YM68"/>
<dbReference type="RefSeq" id="WP_136981576.1">
    <property type="nucleotide sequence ID" value="NZ_JBFRRD010000086.1"/>
</dbReference>
<proteinExistence type="predicted"/>
<dbReference type="InterPro" id="IPR029077">
    <property type="entry name" value="Imm45"/>
</dbReference>
<evidence type="ECO:0000313" key="2">
    <source>
        <dbReference type="EMBL" id="TKF22104.1"/>
    </source>
</evidence>
<name>A0A4U1YM68_9VIBR</name>
<evidence type="ECO:0000259" key="1">
    <source>
        <dbReference type="Pfam" id="PF15572"/>
    </source>
</evidence>
<protein>
    <recommendedName>
        <fullName evidence="1">Immunity protein 45 domain-containing protein</fullName>
    </recommendedName>
</protein>
<dbReference type="Proteomes" id="UP000307574">
    <property type="component" value="Unassembled WGS sequence"/>
</dbReference>
<dbReference type="EMBL" id="SYUV01000180">
    <property type="protein sequence ID" value="TKF22104.1"/>
    <property type="molecule type" value="Genomic_DNA"/>
</dbReference>
<comment type="caution">
    <text evidence="2">The sequence shown here is derived from an EMBL/GenBank/DDBJ whole genome shotgun (WGS) entry which is preliminary data.</text>
</comment>